<feature type="compositionally biased region" description="Basic residues" evidence="1">
    <location>
        <begin position="63"/>
        <end position="73"/>
    </location>
</feature>
<evidence type="ECO:0000313" key="2">
    <source>
        <dbReference type="EMBL" id="KAJ4944745.1"/>
    </source>
</evidence>
<reference evidence="2" key="1">
    <citation type="submission" date="2022-11" db="EMBL/GenBank/DDBJ databases">
        <title>Chromosome-level genome of Pogonophryne albipinna.</title>
        <authorList>
            <person name="Jo E."/>
        </authorList>
    </citation>
    <scope>NUCLEOTIDE SEQUENCE</scope>
    <source>
        <strain evidence="2">SGF0006</strain>
        <tissue evidence="2">Muscle</tissue>
    </source>
</reference>
<dbReference type="EMBL" id="JAPTMU010000004">
    <property type="protein sequence ID" value="KAJ4944745.1"/>
    <property type="molecule type" value="Genomic_DNA"/>
</dbReference>
<organism evidence="2 3">
    <name type="scientific">Pogonophryne albipinna</name>
    <dbReference type="NCBI Taxonomy" id="1090488"/>
    <lineage>
        <taxon>Eukaryota</taxon>
        <taxon>Metazoa</taxon>
        <taxon>Chordata</taxon>
        <taxon>Craniata</taxon>
        <taxon>Vertebrata</taxon>
        <taxon>Euteleostomi</taxon>
        <taxon>Actinopterygii</taxon>
        <taxon>Neopterygii</taxon>
        <taxon>Teleostei</taxon>
        <taxon>Neoteleostei</taxon>
        <taxon>Acanthomorphata</taxon>
        <taxon>Eupercaria</taxon>
        <taxon>Perciformes</taxon>
        <taxon>Notothenioidei</taxon>
        <taxon>Pogonophryne</taxon>
    </lineage>
</organism>
<protein>
    <submittedName>
        <fullName evidence="2">Uncharacterized protein</fullName>
    </submittedName>
</protein>
<keyword evidence="3" id="KW-1185">Reference proteome</keyword>
<proteinExistence type="predicted"/>
<gene>
    <name evidence="2" type="ORF">JOQ06_013285</name>
</gene>
<dbReference type="Proteomes" id="UP001219934">
    <property type="component" value="Unassembled WGS sequence"/>
</dbReference>
<comment type="caution">
    <text evidence="2">The sequence shown here is derived from an EMBL/GenBank/DDBJ whole genome shotgun (WGS) entry which is preliminary data.</text>
</comment>
<dbReference type="AlphaFoldDB" id="A0AAD6BL53"/>
<evidence type="ECO:0000313" key="3">
    <source>
        <dbReference type="Proteomes" id="UP001219934"/>
    </source>
</evidence>
<feature type="region of interest" description="Disordered" evidence="1">
    <location>
        <begin position="56"/>
        <end position="79"/>
    </location>
</feature>
<feature type="non-terminal residue" evidence="2">
    <location>
        <position position="1"/>
    </location>
</feature>
<feature type="non-terminal residue" evidence="2">
    <location>
        <position position="125"/>
    </location>
</feature>
<accession>A0AAD6BL53</accession>
<name>A0AAD6BL53_9TELE</name>
<evidence type="ECO:0000256" key="1">
    <source>
        <dbReference type="SAM" id="MobiDB-lite"/>
    </source>
</evidence>
<sequence length="125" mass="14221">ALLEPCERVAKNLQSNNASARGALECTNLLRERIVALRDDTVVQGTESKVSAAELKMPDARQHRARKTPARYRHTTEPEVHTMSTWRQEFFEAVDFLTAELKRRFDQDGMKIAALRENVLIEAAN</sequence>